<dbReference type="GO" id="GO:0005840">
    <property type="term" value="C:ribosome"/>
    <property type="evidence" value="ECO:0007669"/>
    <property type="project" value="InterPro"/>
</dbReference>
<feature type="domain" description="RimM N-terminal" evidence="6">
    <location>
        <begin position="8"/>
        <end position="96"/>
    </location>
</feature>
<dbReference type="AlphaFoldDB" id="A0A6J4ML49"/>
<accession>A0A6J4ML49</accession>
<dbReference type="Gene3D" id="2.40.30.60">
    <property type="entry name" value="RimM"/>
    <property type="match status" value="1"/>
</dbReference>
<dbReference type="NCBIfam" id="TIGR02273">
    <property type="entry name" value="16S_RimM"/>
    <property type="match status" value="1"/>
</dbReference>
<proteinExistence type="inferred from homology"/>
<evidence type="ECO:0000256" key="1">
    <source>
        <dbReference type="ARBA" id="ARBA00022490"/>
    </source>
</evidence>
<dbReference type="InterPro" id="IPR011961">
    <property type="entry name" value="RimM"/>
</dbReference>
<evidence type="ECO:0000256" key="5">
    <source>
        <dbReference type="HAMAP-Rule" id="MF_00014"/>
    </source>
</evidence>
<feature type="domain" description="Ribosome maturation factor RimM PRC barrel" evidence="7">
    <location>
        <begin position="111"/>
        <end position="178"/>
    </location>
</feature>
<dbReference type="EMBL" id="CADCUJ010000085">
    <property type="protein sequence ID" value="CAA9358227.1"/>
    <property type="molecule type" value="Genomic_DNA"/>
</dbReference>
<evidence type="ECO:0000256" key="2">
    <source>
        <dbReference type="ARBA" id="ARBA00022517"/>
    </source>
</evidence>
<dbReference type="PANTHER" id="PTHR33692">
    <property type="entry name" value="RIBOSOME MATURATION FACTOR RIMM"/>
    <property type="match status" value="1"/>
</dbReference>
<dbReference type="HAMAP" id="MF_00014">
    <property type="entry name" value="Ribosome_mat_RimM"/>
    <property type="match status" value="1"/>
</dbReference>
<protein>
    <recommendedName>
        <fullName evidence="5">Ribosome maturation factor RimM</fullName>
    </recommendedName>
</protein>
<keyword evidence="3 5" id="KW-0698">rRNA processing</keyword>
<dbReference type="InterPro" id="IPR036976">
    <property type="entry name" value="RimM_N_sf"/>
</dbReference>
<comment type="subunit">
    <text evidence="5">Binds ribosomal protein uS19.</text>
</comment>
<comment type="subcellular location">
    <subcellularLocation>
        <location evidence="5">Cytoplasm</location>
    </subcellularLocation>
</comment>
<dbReference type="GO" id="GO:0005737">
    <property type="term" value="C:cytoplasm"/>
    <property type="evidence" value="ECO:0007669"/>
    <property type="project" value="UniProtKB-SubCell"/>
</dbReference>
<dbReference type="InterPro" id="IPR056792">
    <property type="entry name" value="PRC_RimM"/>
</dbReference>
<dbReference type="Gene3D" id="2.30.30.240">
    <property type="entry name" value="PRC-barrel domain"/>
    <property type="match status" value="1"/>
</dbReference>
<dbReference type="InterPro" id="IPR009000">
    <property type="entry name" value="Transl_B-barrel_sf"/>
</dbReference>
<comment type="function">
    <text evidence="5">An accessory protein needed during the final step in the assembly of 30S ribosomal subunit, possibly for assembly of the head region. Essential for efficient processing of 16S rRNA. May be needed both before and after RbfA during the maturation of 16S rRNA. It has affinity for free ribosomal 30S subunits but not for 70S ribosomes.</text>
</comment>
<dbReference type="GO" id="GO:0043022">
    <property type="term" value="F:ribosome binding"/>
    <property type="evidence" value="ECO:0007669"/>
    <property type="project" value="InterPro"/>
</dbReference>
<dbReference type="InterPro" id="IPR011033">
    <property type="entry name" value="PRC_barrel-like_sf"/>
</dbReference>
<sequence>MGVTEVIVGRIGRAHGVHGEVSVEPSTDEPERRFADGAPLALQTPAGAAPRGTGRPASVTVRAARRDRSRLLVSFEEVADRTAAEALRGLVLVASVDRDETPEDAEEFYDHQLLGLRVRTEAGAAVGEVSQVVHGPAQDLLGVLREDGHEVLVPFVSQLVPTVDVPNATIVVVDRPGLLSPAETQDGD</sequence>
<keyword evidence="1 5" id="KW-0963">Cytoplasm</keyword>
<comment type="domain">
    <text evidence="5">The PRC barrel domain binds ribosomal protein uS19.</text>
</comment>
<name>A0A6J4ML49_9ACTN</name>
<dbReference type="InterPro" id="IPR002676">
    <property type="entry name" value="RimM_N"/>
</dbReference>
<dbReference type="SUPFAM" id="SSF50346">
    <property type="entry name" value="PRC-barrel domain"/>
    <property type="match status" value="1"/>
</dbReference>
<organism evidence="8">
    <name type="scientific">uncultured Nocardioidaceae bacterium</name>
    <dbReference type="NCBI Taxonomy" id="253824"/>
    <lineage>
        <taxon>Bacteria</taxon>
        <taxon>Bacillati</taxon>
        <taxon>Actinomycetota</taxon>
        <taxon>Actinomycetes</taxon>
        <taxon>Propionibacteriales</taxon>
        <taxon>Nocardioidaceae</taxon>
        <taxon>environmental samples</taxon>
    </lineage>
</organism>
<evidence type="ECO:0000256" key="3">
    <source>
        <dbReference type="ARBA" id="ARBA00022552"/>
    </source>
</evidence>
<reference evidence="8" key="1">
    <citation type="submission" date="2020-02" db="EMBL/GenBank/DDBJ databases">
        <authorList>
            <person name="Meier V. D."/>
        </authorList>
    </citation>
    <scope>NUCLEOTIDE SEQUENCE</scope>
    <source>
        <strain evidence="8">AVDCRST_MAG72</strain>
    </source>
</reference>
<dbReference type="GO" id="GO:0042274">
    <property type="term" value="P:ribosomal small subunit biogenesis"/>
    <property type="evidence" value="ECO:0007669"/>
    <property type="project" value="UniProtKB-UniRule"/>
</dbReference>
<dbReference type="GO" id="GO:0006364">
    <property type="term" value="P:rRNA processing"/>
    <property type="evidence" value="ECO:0007669"/>
    <property type="project" value="UniProtKB-UniRule"/>
</dbReference>
<evidence type="ECO:0000259" key="7">
    <source>
        <dbReference type="Pfam" id="PF24986"/>
    </source>
</evidence>
<evidence type="ECO:0000259" key="6">
    <source>
        <dbReference type="Pfam" id="PF01782"/>
    </source>
</evidence>
<dbReference type="PANTHER" id="PTHR33692:SF1">
    <property type="entry name" value="RIBOSOME MATURATION FACTOR RIMM"/>
    <property type="match status" value="1"/>
</dbReference>
<dbReference type="Pfam" id="PF01782">
    <property type="entry name" value="RimM"/>
    <property type="match status" value="1"/>
</dbReference>
<keyword evidence="2 5" id="KW-0690">Ribosome biogenesis</keyword>
<gene>
    <name evidence="5" type="primary">rimM</name>
    <name evidence="8" type="ORF">AVDCRST_MAG72-2006</name>
</gene>
<keyword evidence="4 5" id="KW-0143">Chaperone</keyword>
<evidence type="ECO:0000256" key="4">
    <source>
        <dbReference type="ARBA" id="ARBA00023186"/>
    </source>
</evidence>
<dbReference type="SUPFAM" id="SSF50447">
    <property type="entry name" value="Translation proteins"/>
    <property type="match status" value="1"/>
</dbReference>
<dbReference type="Pfam" id="PF24986">
    <property type="entry name" value="PRC_RimM"/>
    <property type="match status" value="1"/>
</dbReference>
<evidence type="ECO:0000313" key="8">
    <source>
        <dbReference type="EMBL" id="CAA9358227.1"/>
    </source>
</evidence>
<comment type="similarity">
    <text evidence="5">Belongs to the RimM family.</text>
</comment>